<dbReference type="InParanoid" id="A0A0D2ANZ1"/>
<dbReference type="VEuPathDB" id="FungiDB:PV09_01188"/>
<accession>A0A0D2ANZ1</accession>
<proteinExistence type="inferred from homology"/>
<dbReference type="GO" id="GO:0016787">
    <property type="term" value="F:hydrolase activity"/>
    <property type="evidence" value="ECO:0007669"/>
    <property type="project" value="UniProtKB-KW"/>
</dbReference>
<sequence length="571" mass="62465">MTPPQNPNSLRREKNWSDLTKAGHFAMTEAWQTLVAAKRKANAAKIPLEWRLSPEILGKISPQAHFGVLDIPRTCGILTKTEVELTENYTAAELLRMMANQVVTSYAVTLAFCKRAAIAQQLVNCLTEIFFDEALVRAKKADDHLAKTGQVIGPLHGLPISLKDSFNVIGVDATIGYVAFARRPPATNNSSVVEILIRAGAIPYVKTNLPQTMMTADSDNNLFGRTLNPNKLSLTAGGSTGGEGALLKIRGSILGVGTDVAGSIRIPSYCNGVFGFKPTSGRIPFAGGVPPGRLGAPTAILPTIGPEGHSVEDMELWMRTVIDSEPWDLDPNCLAVPWRRVEPFTRPLRLGVITDDPKRMLHPTVLRTIKSASEALKNAGHMIMPLDGLIPSIWESCILSWKYFALDPQDTPAKILAEVNEPLVPSISTTYLDEIPQGWHPSIDDLYAMNMERFKIIHSYHKILTENSLDGFIMPVYQATAVPHDTYGLPIWTVLPNLINYPAGVIPYLKADKKEDAPFVRTGVTYEPPYNADAVEGAPCGLQVVGRPMKDEETLKMMEVIANVLKATTSE</sequence>
<dbReference type="InterPro" id="IPR036928">
    <property type="entry name" value="AS_sf"/>
</dbReference>
<evidence type="ECO:0000256" key="4">
    <source>
        <dbReference type="PIRSR" id="PIRSR001221-2"/>
    </source>
</evidence>
<comment type="similarity">
    <text evidence="1">Belongs to the amidase family.</text>
</comment>
<feature type="domain" description="Amidase" evidence="5">
    <location>
        <begin position="108"/>
        <end position="555"/>
    </location>
</feature>
<keyword evidence="7" id="KW-1185">Reference proteome</keyword>
<evidence type="ECO:0000256" key="1">
    <source>
        <dbReference type="ARBA" id="ARBA00009199"/>
    </source>
</evidence>
<dbReference type="Pfam" id="PF01425">
    <property type="entry name" value="Amidase"/>
    <property type="match status" value="1"/>
</dbReference>
<evidence type="ECO:0000256" key="2">
    <source>
        <dbReference type="ARBA" id="ARBA00022801"/>
    </source>
</evidence>
<dbReference type="SUPFAM" id="SSF75304">
    <property type="entry name" value="Amidase signature (AS) enzymes"/>
    <property type="match status" value="1"/>
</dbReference>
<feature type="binding site" evidence="4">
    <location>
        <position position="213"/>
    </location>
    <ligand>
        <name>substrate</name>
    </ligand>
</feature>
<feature type="binding site" evidence="4">
    <location>
        <begin position="260"/>
        <end position="263"/>
    </location>
    <ligand>
        <name>substrate</name>
    </ligand>
</feature>
<feature type="active site" description="Acyl-ester intermediate" evidence="3">
    <location>
        <position position="263"/>
    </location>
</feature>
<dbReference type="Gene3D" id="3.90.1300.10">
    <property type="entry name" value="Amidase signature (AS) domain"/>
    <property type="match status" value="1"/>
</dbReference>
<dbReference type="EMBL" id="KN847531">
    <property type="protein sequence ID" value="KIW08265.1"/>
    <property type="molecule type" value="Genomic_DNA"/>
</dbReference>
<keyword evidence="2" id="KW-0378">Hydrolase</keyword>
<dbReference type="InterPro" id="IPR023631">
    <property type="entry name" value="Amidase_dom"/>
</dbReference>
<dbReference type="OrthoDB" id="6428749at2759"/>
<gene>
    <name evidence="6" type="ORF">PV09_01188</name>
</gene>
<reference evidence="6 7" key="1">
    <citation type="submission" date="2015-01" db="EMBL/GenBank/DDBJ databases">
        <title>The Genome Sequence of Ochroconis gallopava CBS43764.</title>
        <authorList>
            <consortium name="The Broad Institute Genomics Platform"/>
            <person name="Cuomo C."/>
            <person name="de Hoog S."/>
            <person name="Gorbushina A."/>
            <person name="Stielow B."/>
            <person name="Teixiera M."/>
            <person name="Abouelleil A."/>
            <person name="Chapman S.B."/>
            <person name="Priest M."/>
            <person name="Young S.K."/>
            <person name="Wortman J."/>
            <person name="Nusbaum C."/>
            <person name="Birren B."/>
        </authorList>
    </citation>
    <scope>NUCLEOTIDE SEQUENCE [LARGE SCALE GENOMIC DNA]</scope>
    <source>
        <strain evidence="6 7">CBS 43764</strain>
    </source>
</reference>
<dbReference type="HOGENOM" id="CLU_009600_9_2_1"/>
<feature type="active site" description="Charge relay system" evidence="3">
    <location>
        <position position="163"/>
    </location>
</feature>
<evidence type="ECO:0000313" key="6">
    <source>
        <dbReference type="EMBL" id="KIW08265.1"/>
    </source>
</evidence>
<evidence type="ECO:0000313" key="7">
    <source>
        <dbReference type="Proteomes" id="UP000053259"/>
    </source>
</evidence>
<dbReference type="GeneID" id="27309161"/>
<evidence type="ECO:0000259" key="5">
    <source>
        <dbReference type="Pfam" id="PF01425"/>
    </source>
</evidence>
<feature type="active site" description="Charge relay system" evidence="3">
    <location>
        <position position="239"/>
    </location>
</feature>
<evidence type="ECO:0000256" key="3">
    <source>
        <dbReference type="PIRSR" id="PIRSR001221-1"/>
    </source>
</evidence>
<dbReference type="PANTHER" id="PTHR46072">
    <property type="entry name" value="AMIDASE-RELATED-RELATED"/>
    <property type="match status" value="1"/>
</dbReference>
<dbReference type="AlphaFoldDB" id="A0A0D2ANZ1"/>
<feature type="binding site" evidence="4">
    <location>
        <position position="239"/>
    </location>
    <ligand>
        <name>substrate</name>
    </ligand>
</feature>
<dbReference type="RefSeq" id="XP_016218134.1">
    <property type="nucleotide sequence ID" value="XM_016354039.1"/>
</dbReference>
<dbReference type="Proteomes" id="UP000053259">
    <property type="component" value="Unassembled WGS sequence"/>
</dbReference>
<protein>
    <recommendedName>
        <fullName evidence="5">Amidase domain-containing protein</fullName>
    </recommendedName>
</protein>
<name>A0A0D2ANZ1_9PEZI</name>
<dbReference type="PIRSF" id="PIRSF001221">
    <property type="entry name" value="Amidase_fungi"/>
    <property type="match status" value="1"/>
</dbReference>
<organism evidence="6 7">
    <name type="scientific">Verruconis gallopava</name>
    <dbReference type="NCBI Taxonomy" id="253628"/>
    <lineage>
        <taxon>Eukaryota</taxon>
        <taxon>Fungi</taxon>
        <taxon>Dikarya</taxon>
        <taxon>Ascomycota</taxon>
        <taxon>Pezizomycotina</taxon>
        <taxon>Dothideomycetes</taxon>
        <taxon>Pleosporomycetidae</taxon>
        <taxon>Venturiales</taxon>
        <taxon>Sympoventuriaceae</taxon>
        <taxon>Verruconis</taxon>
    </lineage>
</organism>
<dbReference type="PANTHER" id="PTHR46072:SF5">
    <property type="entry name" value="GENERAL AMIDASE-C"/>
    <property type="match status" value="1"/>
</dbReference>
<dbReference type="STRING" id="253628.A0A0D2ANZ1"/>